<evidence type="ECO:0000256" key="9">
    <source>
        <dbReference type="ARBA" id="ARBA00023235"/>
    </source>
</evidence>
<dbReference type="EMBL" id="CP040058">
    <property type="protein sequence ID" value="QCP33479.1"/>
    <property type="molecule type" value="Genomic_DNA"/>
</dbReference>
<proteinExistence type="inferred from homology"/>
<dbReference type="SUPFAM" id="SSF51366">
    <property type="entry name" value="Ribulose-phoshate binding barrel"/>
    <property type="match status" value="1"/>
</dbReference>
<dbReference type="CDD" id="cd00429">
    <property type="entry name" value="RPE"/>
    <property type="match status" value="1"/>
</dbReference>
<comment type="similarity">
    <text evidence="6 10 11">Belongs to the ribulose-phosphate 3-epimerase family.</text>
</comment>
<feature type="binding site" evidence="10 13">
    <location>
        <position position="185"/>
    </location>
    <ligand>
        <name>a divalent metal cation</name>
        <dbReference type="ChEBI" id="CHEBI:60240"/>
    </ligand>
</feature>
<dbReference type="Pfam" id="PF00834">
    <property type="entry name" value="Ribul_P_3_epim"/>
    <property type="match status" value="1"/>
</dbReference>
<feature type="binding site" evidence="10 14">
    <location>
        <position position="20"/>
    </location>
    <ligand>
        <name>substrate</name>
    </ligand>
</feature>
<dbReference type="HAMAP" id="MF_02227">
    <property type="entry name" value="RPE"/>
    <property type="match status" value="1"/>
</dbReference>
<name>A0A4P8IE92_9FIRM</name>
<accession>A0A4P8IE92</accession>
<dbReference type="PROSITE" id="PS01086">
    <property type="entry name" value="RIBUL_P_3_EPIMER_2"/>
    <property type="match status" value="1"/>
</dbReference>
<dbReference type="Proteomes" id="UP000298653">
    <property type="component" value="Chromosome"/>
</dbReference>
<dbReference type="GO" id="GO:0005737">
    <property type="term" value="C:cytoplasm"/>
    <property type="evidence" value="ECO:0007669"/>
    <property type="project" value="UniProtKB-ARBA"/>
</dbReference>
<comment type="cofactor">
    <cofactor evidence="4">
        <name>Zn(2+)</name>
        <dbReference type="ChEBI" id="CHEBI:29105"/>
    </cofactor>
</comment>
<dbReference type="InterPro" id="IPR026019">
    <property type="entry name" value="Ribul_P_3_epim"/>
</dbReference>
<dbReference type="GO" id="GO:0004750">
    <property type="term" value="F:D-ribulose-phosphate 3-epimerase activity"/>
    <property type="evidence" value="ECO:0007669"/>
    <property type="project" value="UniProtKB-UniRule"/>
</dbReference>
<comment type="cofactor">
    <cofactor evidence="5">
        <name>Fe(2+)</name>
        <dbReference type="ChEBI" id="CHEBI:29033"/>
    </cofactor>
</comment>
<protein>
    <recommendedName>
        <fullName evidence="7 10">Ribulose-phosphate 3-epimerase</fullName>
        <ecNumber evidence="7 10">5.1.3.1</ecNumber>
    </recommendedName>
</protein>
<keyword evidence="13" id="KW-0170">Cobalt</keyword>
<evidence type="ECO:0000256" key="12">
    <source>
        <dbReference type="PIRSR" id="PIRSR001461-1"/>
    </source>
</evidence>
<evidence type="ECO:0000256" key="3">
    <source>
        <dbReference type="ARBA" id="ARBA00001941"/>
    </source>
</evidence>
<keyword evidence="13" id="KW-0464">Manganese</keyword>
<feature type="binding site" evidence="10 13">
    <location>
        <position position="78"/>
    </location>
    <ligand>
        <name>a divalent metal cation</name>
        <dbReference type="ChEBI" id="CHEBI:60240"/>
    </ligand>
</feature>
<evidence type="ECO:0000256" key="7">
    <source>
        <dbReference type="ARBA" id="ARBA00013188"/>
    </source>
</evidence>
<dbReference type="NCBIfam" id="TIGR01163">
    <property type="entry name" value="rpe"/>
    <property type="match status" value="1"/>
</dbReference>
<comment type="pathway">
    <text evidence="10">Carbohydrate degradation.</text>
</comment>
<dbReference type="InterPro" id="IPR000056">
    <property type="entry name" value="Ribul_P_3_epim-like"/>
</dbReference>
<evidence type="ECO:0000256" key="6">
    <source>
        <dbReference type="ARBA" id="ARBA00009541"/>
    </source>
</evidence>
<comment type="cofactor">
    <cofactor evidence="3">
        <name>Co(2+)</name>
        <dbReference type="ChEBI" id="CHEBI:48828"/>
    </cofactor>
</comment>
<evidence type="ECO:0000256" key="5">
    <source>
        <dbReference type="ARBA" id="ARBA00001954"/>
    </source>
</evidence>
<evidence type="ECO:0000256" key="2">
    <source>
        <dbReference type="ARBA" id="ARBA00001936"/>
    </source>
</evidence>
<feature type="active site" description="Proton donor" evidence="10 12">
    <location>
        <position position="185"/>
    </location>
</feature>
<evidence type="ECO:0000313" key="15">
    <source>
        <dbReference type="EMBL" id="QCP33479.1"/>
    </source>
</evidence>
<keyword evidence="8 10" id="KW-0479">Metal-binding</keyword>
<comment type="function">
    <text evidence="10">Catalyzes the reversible epimerization of D-ribulose 5-phosphate to D-xylulose 5-phosphate.</text>
</comment>
<dbReference type="KEGG" id="arf:AR1Y2_0025"/>
<feature type="binding site" evidence="10 14">
    <location>
        <position position="78"/>
    </location>
    <ligand>
        <name>substrate</name>
    </ligand>
</feature>
<dbReference type="GO" id="GO:0019323">
    <property type="term" value="P:pentose catabolic process"/>
    <property type="evidence" value="ECO:0007669"/>
    <property type="project" value="UniProtKB-UniRule"/>
</dbReference>
<comment type="cofactor">
    <cofactor evidence="2">
        <name>Mn(2+)</name>
        <dbReference type="ChEBI" id="CHEBI:29035"/>
    </cofactor>
</comment>
<dbReference type="InterPro" id="IPR013785">
    <property type="entry name" value="Aldolase_TIM"/>
</dbReference>
<feature type="binding site" evidence="14">
    <location>
        <begin position="154"/>
        <end position="157"/>
    </location>
    <ligand>
        <name>substrate</name>
    </ligand>
</feature>
<evidence type="ECO:0000256" key="14">
    <source>
        <dbReference type="PIRSR" id="PIRSR001461-3"/>
    </source>
</evidence>
<keyword evidence="10 11" id="KW-0119">Carbohydrate metabolism</keyword>
<dbReference type="InterPro" id="IPR011060">
    <property type="entry name" value="RibuloseP-bd_barrel"/>
</dbReference>
<evidence type="ECO:0000256" key="10">
    <source>
        <dbReference type="HAMAP-Rule" id="MF_02227"/>
    </source>
</evidence>
<keyword evidence="13" id="KW-0862">Zinc</keyword>
<feature type="binding site" evidence="10 13">
    <location>
        <position position="47"/>
    </location>
    <ligand>
        <name>a divalent metal cation</name>
        <dbReference type="ChEBI" id="CHEBI:60240"/>
    </ligand>
</feature>
<evidence type="ECO:0000256" key="1">
    <source>
        <dbReference type="ARBA" id="ARBA00001782"/>
    </source>
</evidence>
<evidence type="ECO:0000256" key="11">
    <source>
        <dbReference type="PIRNR" id="PIRNR001461"/>
    </source>
</evidence>
<dbReference type="AlphaFoldDB" id="A0A4P8IE92"/>
<evidence type="ECO:0000256" key="13">
    <source>
        <dbReference type="PIRSR" id="PIRSR001461-2"/>
    </source>
</evidence>
<dbReference type="PIRSF" id="PIRSF001461">
    <property type="entry name" value="RPE"/>
    <property type="match status" value="1"/>
</dbReference>
<dbReference type="FunFam" id="3.20.20.70:FF:000004">
    <property type="entry name" value="Ribulose-phosphate 3-epimerase"/>
    <property type="match status" value="1"/>
</dbReference>
<sequence>MSEPIKERGMTVKDMKLSPSIFAADLGELKKQIKELEDSNIDFIHVDVMDGHFVERMAFGADHIKALKSMTHIPLDVHLMIEHPELHIESIADAGADIITIHQESTARVLSCLHKIRNRGIKAGIVLSPGTPEETIKYLLDDLDMILLMSVNPGEGGQHFLGSVVDKIKNVKAMVGDRDIDIEVDGSIDNKTIKPCYEAGANVFVSGGYLFQGIKEHTETLRKAVKE</sequence>
<evidence type="ECO:0000313" key="16">
    <source>
        <dbReference type="Proteomes" id="UP000298653"/>
    </source>
</evidence>
<organism evidence="15 16">
    <name type="scientific">Anaerostipes rhamnosivorans</name>
    <dbReference type="NCBI Taxonomy" id="1229621"/>
    <lineage>
        <taxon>Bacteria</taxon>
        <taxon>Bacillati</taxon>
        <taxon>Bacillota</taxon>
        <taxon>Clostridia</taxon>
        <taxon>Lachnospirales</taxon>
        <taxon>Lachnospiraceae</taxon>
        <taxon>Anaerostipes</taxon>
    </lineage>
</organism>
<dbReference type="GO" id="GO:0006098">
    <property type="term" value="P:pentose-phosphate shunt"/>
    <property type="evidence" value="ECO:0007669"/>
    <property type="project" value="UniProtKB-UniRule"/>
</dbReference>
<keyword evidence="9 10" id="KW-0413">Isomerase</keyword>
<dbReference type="GO" id="GO:0046872">
    <property type="term" value="F:metal ion binding"/>
    <property type="evidence" value="ECO:0007669"/>
    <property type="project" value="UniProtKB-UniRule"/>
</dbReference>
<feature type="active site" description="Proton acceptor" evidence="10 12">
    <location>
        <position position="47"/>
    </location>
</feature>
<reference evidence="15 16" key="1">
    <citation type="submission" date="2019-05" db="EMBL/GenBank/DDBJ databases">
        <title>Complete genome sequencing of Anaerostipes rhamnosivorans.</title>
        <authorList>
            <person name="Bui T.P.N."/>
            <person name="de Vos W.M."/>
        </authorList>
    </citation>
    <scope>NUCLEOTIDE SEQUENCE [LARGE SCALE GENOMIC DNA]</scope>
    <source>
        <strain evidence="15 16">1y2</strain>
    </source>
</reference>
<comment type="catalytic activity">
    <reaction evidence="1 10 11">
        <text>D-ribulose 5-phosphate = D-xylulose 5-phosphate</text>
        <dbReference type="Rhea" id="RHEA:13677"/>
        <dbReference type="ChEBI" id="CHEBI:57737"/>
        <dbReference type="ChEBI" id="CHEBI:58121"/>
        <dbReference type="EC" id="5.1.3.1"/>
    </reaction>
</comment>
<dbReference type="PANTHER" id="PTHR11749">
    <property type="entry name" value="RIBULOSE-5-PHOSPHATE-3-EPIMERASE"/>
    <property type="match status" value="1"/>
</dbReference>
<dbReference type="NCBIfam" id="NF004076">
    <property type="entry name" value="PRK05581.1-4"/>
    <property type="match status" value="1"/>
</dbReference>
<comment type="caution">
    <text evidence="10">Lacks conserved residue(s) required for the propagation of feature annotation.</text>
</comment>
<feature type="binding site" evidence="10 13">
    <location>
        <position position="45"/>
    </location>
    <ligand>
        <name>a divalent metal cation</name>
        <dbReference type="ChEBI" id="CHEBI:60240"/>
    </ligand>
</feature>
<dbReference type="EC" id="5.1.3.1" evidence="7 10"/>
<keyword evidence="16" id="KW-1185">Reference proteome</keyword>
<dbReference type="Gene3D" id="3.20.20.70">
    <property type="entry name" value="Aldolase class I"/>
    <property type="match status" value="1"/>
</dbReference>
<evidence type="ECO:0000256" key="8">
    <source>
        <dbReference type="ARBA" id="ARBA00022723"/>
    </source>
</evidence>
<gene>
    <name evidence="10" type="primary">rpe</name>
    <name evidence="15" type="ORF">AR1Y2_0025</name>
</gene>
<evidence type="ECO:0000256" key="4">
    <source>
        <dbReference type="ARBA" id="ARBA00001947"/>
    </source>
</evidence>
<comment type="cofactor">
    <cofactor evidence="10 13">
        <name>a divalent metal cation</name>
        <dbReference type="ChEBI" id="CHEBI:60240"/>
    </cofactor>
    <text evidence="10 13">Binds 1 divalent metal cation per subunit.</text>
</comment>